<dbReference type="KEGG" id="stq:Spith_1651"/>
<dbReference type="Pfam" id="PF03480">
    <property type="entry name" value="DctP"/>
    <property type="match status" value="1"/>
</dbReference>
<dbReference type="Gene3D" id="3.40.190.170">
    <property type="entry name" value="Bacterial extracellular solute-binding protein, family 7"/>
    <property type="match status" value="1"/>
</dbReference>
<dbReference type="CDD" id="cd13603">
    <property type="entry name" value="PBP2_TRAP_Siap_TeaA_like"/>
    <property type="match status" value="1"/>
</dbReference>
<dbReference type="GO" id="GO:0030288">
    <property type="term" value="C:outer membrane-bounded periplasmic space"/>
    <property type="evidence" value="ECO:0007669"/>
    <property type="project" value="InterPro"/>
</dbReference>
<dbReference type="AlphaFoldDB" id="G0GBA3"/>
<proteinExistence type="inferred from homology"/>
<dbReference type="NCBIfam" id="TIGR00787">
    <property type="entry name" value="dctP"/>
    <property type="match status" value="1"/>
</dbReference>
<feature type="signal peptide" evidence="5">
    <location>
        <begin position="1"/>
        <end position="22"/>
    </location>
</feature>
<feature type="chain" id="PRO_5003399791" evidence="5">
    <location>
        <begin position="23"/>
        <end position="361"/>
    </location>
</feature>
<comment type="similarity">
    <text evidence="2">Belongs to the bacterial solute-binding protein 7 family.</text>
</comment>
<evidence type="ECO:0000313" key="6">
    <source>
        <dbReference type="EMBL" id="AEJ61912.1"/>
    </source>
</evidence>
<dbReference type="PANTHER" id="PTHR33376:SF4">
    <property type="entry name" value="SIALIC ACID-BINDING PERIPLASMIC PROTEIN SIAP"/>
    <property type="match status" value="1"/>
</dbReference>
<dbReference type="EMBL" id="CP002903">
    <property type="protein sequence ID" value="AEJ61912.1"/>
    <property type="molecule type" value="Genomic_DNA"/>
</dbReference>
<dbReference type="HOGENOM" id="CLU_036176_4_0_12"/>
<dbReference type="GO" id="GO:0055085">
    <property type="term" value="P:transmembrane transport"/>
    <property type="evidence" value="ECO:0007669"/>
    <property type="project" value="InterPro"/>
</dbReference>
<dbReference type="InterPro" id="IPR018389">
    <property type="entry name" value="DctP_fam"/>
</dbReference>
<dbReference type="RefSeq" id="WP_014625241.1">
    <property type="nucleotide sequence ID" value="NC_017583.1"/>
</dbReference>
<sequence length="361" mass="40084">MKRYTVLLMLLSMVLFPLQVYAGGTNESSPEEESVMELRYAHSNVPAYFYHTAGLAFAEEVERLTNGMVKIKLYPQGQLGGERDVTEALQLGAIDFQASSIGVTGTFVPSIQILNLPFLFTGPKHWMAVMNGPVGKELLERAQKEGERIGLKVLAIAAPDFRLPMNNVRPIKSIDDFKGLKIRTMQVPEHMEAYKALGSDPVPLAFGELYTALQTKVVDGCENGPLALLGNRFYEVQKYLVILPVVSNGGILLMSKETFDKMSKSQQEAVLKAVDTWKQVMDRDALEKGGAAIEEMKAKGLEVTTVDDLTSFIEATAPVYENFFNKLEQQDPELASWAREMIAKIRATSKGIVEGDWYANY</sequence>
<keyword evidence="3" id="KW-0813">Transport</keyword>
<evidence type="ECO:0000256" key="4">
    <source>
        <dbReference type="ARBA" id="ARBA00022729"/>
    </source>
</evidence>
<dbReference type="PANTHER" id="PTHR33376">
    <property type="match status" value="1"/>
</dbReference>
<name>G0GBA3_WINT7</name>
<evidence type="ECO:0000256" key="5">
    <source>
        <dbReference type="SAM" id="SignalP"/>
    </source>
</evidence>
<comment type="subcellular location">
    <subcellularLocation>
        <location evidence="1">Cell envelope</location>
    </subcellularLocation>
</comment>
<evidence type="ECO:0000313" key="7">
    <source>
        <dbReference type="Proteomes" id="UP000007254"/>
    </source>
</evidence>
<evidence type="ECO:0000256" key="1">
    <source>
        <dbReference type="ARBA" id="ARBA00004196"/>
    </source>
</evidence>
<dbReference type="InterPro" id="IPR038404">
    <property type="entry name" value="TRAP_DctP_sf"/>
</dbReference>
<evidence type="ECO:0000256" key="2">
    <source>
        <dbReference type="ARBA" id="ARBA00009023"/>
    </source>
</evidence>
<dbReference type="OrthoDB" id="89872at2"/>
<dbReference type="Proteomes" id="UP000007254">
    <property type="component" value="Chromosome"/>
</dbReference>
<reference evidence="6 7" key="1">
    <citation type="submission" date="2011-06" db="EMBL/GenBank/DDBJ databases">
        <title>The complete genome of Spirochaeta thermophila DSM 6578.</title>
        <authorList>
            <consortium name="US DOE Joint Genome Institute (JGI-PGF)"/>
            <person name="Lucas S."/>
            <person name="Lapidus A."/>
            <person name="Bruce D."/>
            <person name="Goodwin L."/>
            <person name="Pitluck S."/>
            <person name="Peters L."/>
            <person name="Kyrpides N."/>
            <person name="Mavromatis K."/>
            <person name="Ivanova N."/>
            <person name="Mikailova N."/>
            <person name="Pagani I."/>
            <person name="Chertkov O."/>
            <person name="Detter J.C."/>
            <person name="Tapia R."/>
            <person name="Han C."/>
            <person name="Land M."/>
            <person name="Hauser L."/>
            <person name="Markowitz V."/>
            <person name="Cheng J.-F."/>
            <person name="Hugenholtz P."/>
            <person name="Woyke T."/>
            <person name="Wu D."/>
            <person name="Spring S."/>
            <person name="Merkhoffer B."/>
            <person name="Schneider S."/>
            <person name="Klenk H.-P."/>
            <person name="Eisen J.A."/>
        </authorList>
    </citation>
    <scope>NUCLEOTIDE SEQUENCE [LARGE SCALE GENOMIC DNA]</scope>
    <source>
        <strain evidence="7">ATCC 700085 / DSM 6578 / Z-1203</strain>
    </source>
</reference>
<protein>
    <submittedName>
        <fullName evidence="6">TRAP dicarboxylate transporter, DctP subunit</fullName>
    </submittedName>
</protein>
<accession>G0GBA3</accession>
<dbReference type="STRING" id="869211.Spith_1651"/>
<organism evidence="6 7">
    <name type="scientific">Winmispira thermophila (strain ATCC 700085 / DSM 6578 / Z-1203)</name>
    <name type="common">Spirochaeta thermophila</name>
    <dbReference type="NCBI Taxonomy" id="869211"/>
    <lineage>
        <taxon>Bacteria</taxon>
        <taxon>Pseudomonadati</taxon>
        <taxon>Spirochaetota</taxon>
        <taxon>Spirochaetia</taxon>
        <taxon>Winmispirales</taxon>
        <taxon>Winmispiraceae</taxon>
        <taxon>Winmispira</taxon>
    </lineage>
</organism>
<keyword evidence="4 5" id="KW-0732">Signal</keyword>
<dbReference type="InterPro" id="IPR004682">
    <property type="entry name" value="TRAP_DctP"/>
</dbReference>
<dbReference type="PIRSF" id="PIRSF006470">
    <property type="entry name" value="DctB"/>
    <property type="match status" value="1"/>
</dbReference>
<evidence type="ECO:0000256" key="3">
    <source>
        <dbReference type="ARBA" id="ARBA00022448"/>
    </source>
</evidence>
<dbReference type="NCBIfam" id="NF037995">
    <property type="entry name" value="TRAP_S1"/>
    <property type="match status" value="1"/>
</dbReference>
<keyword evidence="7" id="KW-1185">Reference proteome</keyword>
<gene>
    <name evidence="6" type="ordered locus">Spith_1651</name>
</gene>